<feature type="domain" description="GAF" evidence="2">
    <location>
        <begin position="59"/>
        <end position="177"/>
    </location>
</feature>
<dbReference type="Gene3D" id="3.30.450.40">
    <property type="match status" value="1"/>
</dbReference>
<dbReference type="Pfam" id="PF01590">
    <property type="entry name" value="GAF"/>
    <property type="match status" value="1"/>
</dbReference>
<gene>
    <name evidence="3" type="ORF">LZ495_32445</name>
</gene>
<evidence type="ECO:0000313" key="3">
    <source>
        <dbReference type="EMBL" id="MCF2531902.1"/>
    </source>
</evidence>
<accession>A0AA41U5G4</accession>
<dbReference type="EMBL" id="JAKFHA010000027">
    <property type="protein sequence ID" value="MCF2531902.1"/>
    <property type="molecule type" value="Genomic_DNA"/>
</dbReference>
<feature type="region of interest" description="Disordered" evidence="1">
    <location>
        <begin position="1"/>
        <end position="23"/>
    </location>
</feature>
<protein>
    <recommendedName>
        <fullName evidence="2">GAF domain-containing protein</fullName>
    </recommendedName>
</protein>
<name>A0AA41U5G4_9ACTN</name>
<feature type="compositionally biased region" description="Polar residues" evidence="1">
    <location>
        <begin position="1"/>
        <end position="11"/>
    </location>
</feature>
<dbReference type="InterPro" id="IPR029016">
    <property type="entry name" value="GAF-like_dom_sf"/>
</dbReference>
<evidence type="ECO:0000259" key="2">
    <source>
        <dbReference type="Pfam" id="PF01590"/>
    </source>
</evidence>
<dbReference type="AlphaFoldDB" id="A0AA41U5G4"/>
<sequence>MTPAIQASWQRARSAGIRPDNTVPPSPFVADEIERYRREHPVGSVWPVLRQSLRWTTADTGLLLIVSDAEGHLLWCHGDRAPLRHAERVNMLPGALWSEDTVGTTGVSTALAVRRPIQVVGPEHYLSFARTFACTAAPIHDPVTGELLGSVDLTSGLDADRALALALVTTAARLAESQLMTERLQHQARLREKYADRLSRRAGTQGAIIAADGSVLYEGPSGWLPARLPGIVEEGPVVLPDGRHAVVESLEAGRFFLVLGGGRPGAEPVLRFAGLGRSRARLTVGNMQHELTVRHGEIVAVLLAHPGGLSAEELAREVYGAAGRAGTVRAELSRLRPVLGHRLGSDPYRLLGDCEADFLAPGAARARLLPRSAAPGVLALRSSGPAA</sequence>
<organism evidence="3 4">
    <name type="scientific">Yinghuangia soli</name>
    <dbReference type="NCBI Taxonomy" id="2908204"/>
    <lineage>
        <taxon>Bacteria</taxon>
        <taxon>Bacillati</taxon>
        <taxon>Actinomycetota</taxon>
        <taxon>Actinomycetes</taxon>
        <taxon>Kitasatosporales</taxon>
        <taxon>Streptomycetaceae</taxon>
        <taxon>Yinghuangia</taxon>
    </lineage>
</organism>
<keyword evidence="4" id="KW-1185">Reference proteome</keyword>
<evidence type="ECO:0000313" key="4">
    <source>
        <dbReference type="Proteomes" id="UP001165378"/>
    </source>
</evidence>
<reference evidence="3" key="1">
    <citation type="submission" date="2022-01" db="EMBL/GenBank/DDBJ databases">
        <title>Genome-Based Taxonomic Classification of the Phylum Actinobacteria.</title>
        <authorList>
            <person name="Gao Y."/>
        </authorList>
    </citation>
    <scope>NUCLEOTIDE SEQUENCE</scope>
    <source>
        <strain evidence="3">KLBMP 8922</strain>
    </source>
</reference>
<dbReference type="InterPro" id="IPR003018">
    <property type="entry name" value="GAF"/>
</dbReference>
<evidence type="ECO:0000256" key="1">
    <source>
        <dbReference type="SAM" id="MobiDB-lite"/>
    </source>
</evidence>
<dbReference type="RefSeq" id="WP_235056548.1">
    <property type="nucleotide sequence ID" value="NZ_JAKFHA010000027.1"/>
</dbReference>
<comment type="caution">
    <text evidence="3">The sequence shown here is derived from an EMBL/GenBank/DDBJ whole genome shotgun (WGS) entry which is preliminary data.</text>
</comment>
<dbReference type="Proteomes" id="UP001165378">
    <property type="component" value="Unassembled WGS sequence"/>
</dbReference>
<proteinExistence type="predicted"/>